<dbReference type="InterPro" id="IPR013130">
    <property type="entry name" value="Fe3_Rdtase_TM_dom"/>
</dbReference>
<evidence type="ECO:0000256" key="1">
    <source>
        <dbReference type="ARBA" id="ARBA00004141"/>
    </source>
</evidence>
<keyword evidence="3" id="KW-0249">Electron transport</keyword>
<dbReference type="Proteomes" id="UP000240883">
    <property type="component" value="Unassembled WGS sequence"/>
</dbReference>
<accession>A0A2T2N979</accession>
<feature type="transmembrane region" description="Helical" evidence="8">
    <location>
        <begin position="175"/>
        <end position="198"/>
    </location>
</feature>
<keyword evidence="6" id="KW-0813">Transport</keyword>
<dbReference type="EMBL" id="KZ678143">
    <property type="protein sequence ID" value="PSN61796.1"/>
    <property type="molecule type" value="Genomic_DNA"/>
</dbReference>
<evidence type="ECO:0000256" key="4">
    <source>
        <dbReference type="ARBA" id="ARBA00022989"/>
    </source>
</evidence>
<proteinExistence type="predicted"/>
<dbReference type="InterPro" id="IPR039261">
    <property type="entry name" value="FNR_nucleotide-bd"/>
</dbReference>
<feature type="transmembrane region" description="Helical" evidence="8">
    <location>
        <begin position="88"/>
        <end position="113"/>
    </location>
</feature>
<keyword evidence="2 8" id="KW-0812">Transmembrane</keyword>
<dbReference type="GO" id="GO:0016491">
    <property type="term" value="F:oxidoreductase activity"/>
    <property type="evidence" value="ECO:0007669"/>
    <property type="project" value="UniProtKB-KW"/>
</dbReference>
<dbReference type="STRING" id="1448308.A0A2T2N979"/>
<dbReference type="GO" id="GO:0005886">
    <property type="term" value="C:plasma membrane"/>
    <property type="evidence" value="ECO:0007669"/>
    <property type="project" value="TreeGrafter"/>
</dbReference>
<sequence length="597" mass="66289">MKHRIEAFAATLLPFAFLASTVGLTYAPCYATLCTEDFLPRETKIHLGTFYVMLALFAIGLLLRSSFDSCNALCSRGTPFKIPIIQKRITCGGFLASVWIVSATLGTTGIWLPSLLDYWGRRTDPLDWTSAKIQLTITGVTGHYADFLMGILVIPVSRNSLVGRAFGVHQSTLFFVHKIVSYLFLAAVLAHGIGYALYATSPSSEGDERKDEAFSTGNPTMTCEEGKARSSWYGTTTYNGAATLVVIIIIVVTSLPYIRRRHYNFFYYFHIICGVSIVGGASVHASTDFYLVLPGLFLYVIDLIHRFFFGEAGGLRRKTVATVENAGGDWYRISVPPFERAAAGEESCSLSTEKATSTGYPLKCFYLNFPAISKMQIHAFTAAKSSTIDSGAVFLFQRSQGKPQKALDKEWTWKLGALVPKKNDRKEMELRLEGPYLPRDTRFETTSRIICIVGGTGITGAHSLALWWLEMRASNDHSHFTLIWTIRHGEATAIDEWVQLKQIASFTPRLKLVAHVSSETGRLDPEAHLRQSLGFDQVTETTTITSGQETAWVYGSGPDGLLHTTDSACAKIWRNIRKGSDTSNVKELNWYMAKWEV</sequence>
<dbReference type="InterPro" id="IPR050369">
    <property type="entry name" value="RBOH/FRE"/>
</dbReference>
<evidence type="ECO:0000256" key="6">
    <source>
        <dbReference type="ARBA" id="ARBA00023065"/>
    </source>
</evidence>
<dbReference type="PANTHER" id="PTHR11972">
    <property type="entry name" value="NADPH OXIDASE"/>
    <property type="match status" value="1"/>
</dbReference>
<reference evidence="10 11" key="1">
    <citation type="journal article" date="2018" name="Front. Microbiol.">
        <title>Genome-Wide Analysis of Corynespora cassiicola Leaf Fall Disease Putative Effectors.</title>
        <authorList>
            <person name="Lopez D."/>
            <person name="Ribeiro S."/>
            <person name="Label P."/>
            <person name="Fumanal B."/>
            <person name="Venisse J.S."/>
            <person name="Kohler A."/>
            <person name="de Oliveira R.R."/>
            <person name="Labutti K."/>
            <person name="Lipzen A."/>
            <person name="Lail K."/>
            <person name="Bauer D."/>
            <person name="Ohm R.A."/>
            <person name="Barry K.W."/>
            <person name="Spatafora J."/>
            <person name="Grigoriev I.V."/>
            <person name="Martin F.M."/>
            <person name="Pujade-Renaud V."/>
        </authorList>
    </citation>
    <scope>NUCLEOTIDE SEQUENCE [LARGE SCALE GENOMIC DNA]</scope>
    <source>
        <strain evidence="10 11">Philippines</strain>
    </source>
</reference>
<protein>
    <recommendedName>
        <fullName evidence="9">Ferric oxidoreductase domain-containing protein</fullName>
    </recommendedName>
</protein>
<gene>
    <name evidence="10" type="ORF">BS50DRAFT_503626</name>
</gene>
<dbReference type="SUPFAM" id="SSF52343">
    <property type="entry name" value="Ferredoxin reductase-like, C-terminal NADP-linked domain"/>
    <property type="match status" value="1"/>
</dbReference>
<organism evidence="10 11">
    <name type="scientific">Corynespora cassiicola Philippines</name>
    <dbReference type="NCBI Taxonomy" id="1448308"/>
    <lineage>
        <taxon>Eukaryota</taxon>
        <taxon>Fungi</taxon>
        <taxon>Dikarya</taxon>
        <taxon>Ascomycota</taxon>
        <taxon>Pezizomycotina</taxon>
        <taxon>Dothideomycetes</taxon>
        <taxon>Pleosporomycetidae</taxon>
        <taxon>Pleosporales</taxon>
        <taxon>Corynesporascaceae</taxon>
        <taxon>Corynespora</taxon>
    </lineage>
</organism>
<keyword evidence="5" id="KW-0560">Oxidoreductase</keyword>
<feature type="transmembrane region" description="Helical" evidence="8">
    <location>
        <begin position="133"/>
        <end position="154"/>
    </location>
</feature>
<dbReference type="PANTHER" id="PTHR11972:SF69">
    <property type="entry name" value="FERRIC REDUCTION OXIDASE 6-RELATED"/>
    <property type="match status" value="1"/>
</dbReference>
<evidence type="ECO:0000256" key="8">
    <source>
        <dbReference type="SAM" id="Phobius"/>
    </source>
</evidence>
<feature type="transmembrane region" description="Helical" evidence="8">
    <location>
        <begin position="238"/>
        <end position="258"/>
    </location>
</feature>
<feature type="transmembrane region" description="Helical" evidence="8">
    <location>
        <begin position="289"/>
        <end position="309"/>
    </location>
</feature>
<feature type="domain" description="Ferric oxidoreductase" evidence="9">
    <location>
        <begin position="142"/>
        <end position="279"/>
    </location>
</feature>
<evidence type="ECO:0000256" key="3">
    <source>
        <dbReference type="ARBA" id="ARBA00022982"/>
    </source>
</evidence>
<evidence type="ECO:0000256" key="2">
    <source>
        <dbReference type="ARBA" id="ARBA00022692"/>
    </source>
</evidence>
<evidence type="ECO:0000256" key="7">
    <source>
        <dbReference type="ARBA" id="ARBA00023136"/>
    </source>
</evidence>
<evidence type="ECO:0000259" key="9">
    <source>
        <dbReference type="Pfam" id="PF01794"/>
    </source>
</evidence>
<keyword evidence="6" id="KW-0406">Ion transport</keyword>
<keyword evidence="7 8" id="KW-0472">Membrane</keyword>
<evidence type="ECO:0000313" key="10">
    <source>
        <dbReference type="EMBL" id="PSN61796.1"/>
    </source>
</evidence>
<comment type="subcellular location">
    <subcellularLocation>
        <location evidence="1">Membrane</location>
        <topology evidence="1">Multi-pass membrane protein</topology>
    </subcellularLocation>
</comment>
<evidence type="ECO:0000256" key="5">
    <source>
        <dbReference type="ARBA" id="ARBA00023002"/>
    </source>
</evidence>
<keyword evidence="4 8" id="KW-1133">Transmembrane helix</keyword>
<name>A0A2T2N979_CORCC</name>
<feature type="transmembrane region" description="Helical" evidence="8">
    <location>
        <begin position="449"/>
        <end position="469"/>
    </location>
</feature>
<feature type="transmembrane region" description="Helical" evidence="8">
    <location>
        <begin position="265"/>
        <end position="283"/>
    </location>
</feature>
<dbReference type="Pfam" id="PF01794">
    <property type="entry name" value="Ferric_reduct"/>
    <property type="match status" value="1"/>
</dbReference>
<keyword evidence="11" id="KW-1185">Reference proteome</keyword>
<dbReference type="OrthoDB" id="10006946at2759"/>
<dbReference type="GO" id="GO:0006811">
    <property type="term" value="P:monoatomic ion transport"/>
    <property type="evidence" value="ECO:0007669"/>
    <property type="project" value="UniProtKB-KW"/>
</dbReference>
<feature type="transmembrane region" description="Helical" evidence="8">
    <location>
        <begin position="47"/>
        <end position="67"/>
    </location>
</feature>
<evidence type="ECO:0000313" key="11">
    <source>
        <dbReference type="Proteomes" id="UP000240883"/>
    </source>
</evidence>
<dbReference type="Gene3D" id="3.40.50.80">
    <property type="entry name" value="Nucleotide-binding domain of ferredoxin-NADP reductase (FNR) module"/>
    <property type="match status" value="1"/>
</dbReference>
<dbReference type="AlphaFoldDB" id="A0A2T2N979"/>